<gene>
    <name evidence="2" type="ORF">Defa_18870</name>
</gene>
<organism evidence="2 3">
    <name type="scientific">Desulfovibrio falkowii</name>
    <dbReference type="NCBI Taxonomy" id="3136602"/>
    <lineage>
        <taxon>Bacteria</taxon>
        <taxon>Pseudomonadati</taxon>
        <taxon>Thermodesulfobacteriota</taxon>
        <taxon>Desulfovibrionia</taxon>
        <taxon>Desulfovibrionales</taxon>
        <taxon>Desulfovibrionaceae</taxon>
        <taxon>Desulfovibrio</taxon>
    </lineage>
</organism>
<dbReference type="InterPro" id="IPR019613">
    <property type="entry name" value="DUF4198"/>
</dbReference>
<evidence type="ECO:0000313" key="2">
    <source>
        <dbReference type="EMBL" id="GAB1254400.1"/>
    </source>
</evidence>
<evidence type="ECO:0000256" key="1">
    <source>
        <dbReference type="SAM" id="SignalP"/>
    </source>
</evidence>
<sequence length="274" mass="30465">MKSIKTLIFAGLLALMAVPAQAHFMVMYTPEVAKSEPSDLDVRIVFTHPAEAGHTMDMGGVKEFYAMYQRGENEPKKIDLMSSLKPITWKNSESSGPAFSALIPRKDMRSMGDYTFVMVPGYYLEKEEDVYMQQITKLVVNVGGIPGNWNSPLGLPCEIVPLIKPYGVWTGNVFKARVLSNGKPVPNAEVEVEYMNHMPDLKANAMTKKGIVKYPHDAFVTQTIFTDDQGYLTFGIPKAGWWGFAALGVGPDKEYKGKELSQDAVIWVKAVDMK</sequence>
<evidence type="ECO:0000313" key="3">
    <source>
        <dbReference type="Proteomes" id="UP001628192"/>
    </source>
</evidence>
<feature type="signal peptide" evidence="1">
    <location>
        <begin position="1"/>
        <end position="22"/>
    </location>
</feature>
<dbReference type="RefSeq" id="WP_296984683.1">
    <property type="nucleotide sequence ID" value="NZ_BAAFSG010000001.1"/>
</dbReference>
<keyword evidence="1" id="KW-0732">Signal</keyword>
<protein>
    <submittedName>
        <fullName evidence="2">DUF4198 domain-containing protein</fullName>
    </submittedName>
</protein>
<name>A0ABQ0E9L1_9BACT</name>
<reference evidence="2 3" key="1">
    <citation type="journal article" date="2025" name="Int. J. Syst. Evol. Microbiol.">
        <title>Desulfovibrio falkowii sp. nov., Porphyromonas miyakawae sp. nov., Mediterraneibacter flintii sp. nov. and Owariibacterium komagatae gen. nov., sp. nov., isolated from human faeces.</title>
        <authorList>
            <person name="Hamaguchi T."/>
            <person name="Ohara M."/>
            <person name="Hisatomi A."/>
            <person name="Sekiguchi K."/>
            <person name="Takeda J.I."/>
            <person name="Ueyama J."/>
            <person name="Ito M."/>
            <person name="Nishiwaki H."/>
            <person name="Ogi T."/>
            <person name="Hirayama M."/>
            <person name="Ohkuma M."/>
            <person name="Sakamoto M."/>
            <person name="Ohno K."/>
        </authorList>
    </citation>
    <scope>NUCLEOTIDE SEQUENCE [LARGE SCALE GENOMIC DNA]</scope>
    <source>
        <strain evidence="2 3">13CB8C</strain>
    </source>
</reference>
<feature type="chain" id="PRO_5046068127" evidence="1">
    <location>
        <begin position="23"/>
        <end position="274"/>
    </location>
</feature>
<accession>A0ABQ0E9L1</accession>
<dbReference type="Proteomes" id="UP001628192">
    <property type="component" value="Unassembled WGS sequence"/>
</dbReference>
<comment type="caution">
    <text evidence="2">The sequence shown here is derived from an EMBL/GenBank/DDBJ whole genome shotgun (WGS) entry which is preliminary data.</text>
</comment>
<keyword evidence="3" id="KW-1185">Reference proteome</keyword>
<proteinExistence type="predicted"/>
<dbReference type="EMBL" id="BAAFSG010000001">
    <property type="protein sequence ID" value="GAB1254400.1"/>
    <property type="molecule type" value="Genomic_DNA"/>
</dbReference>
<dbReference type="Pfam" id="PF10670">
    <property type="entry name" value="DUF4198"/>
    <property type="match status" value="1"/>
</dbReference>